<dbReference type="CDD" id="cd06782">
    <property type="entry name" value="cpPDZ_CPP-like"/>
    <property type="match status" value="1"/>
</dbReference>
<sequence>MLPLQEAPSPPTSGPKQCGIGCNINTNEHGELFVTKVIPGGPAAFSCNVAVEDVILCVDGVSVVGETVDDVKRRIVGPEGIPIEVTLRHKRHSGEVKEHVVRLLRQPPVPFPERLSEGPIGLGLDLERMDDGSLVVRKLQNGGAASLSNQIRVGDKIVLVDGIRMNDVGQPRDFSSILKGRPFSRVSLGIVSNGILRNVEIVRTVVLMGEFLIKFNSYQSALNHAIVEPPPPRRDPAVFIPELFQKHEKSPANSSSYGLDEYSRQNLQPGMGVRRYRAPARQDLSAIQGDDIRSETRHGAAICHEEYRGEHVHTAFRPLIARGGIQETSPGVADILTPHVSFSSRDSIASIVRQQFGDQVDGIRTVEGRENSFLYSWPHSHVPKLSKSAMAQAGFVFAPDSECPDKVLCVFCGLELAYWEEGDDPWVAHHDASPGCSFWRKSSSAGERLSKEMFTGYGSPYHSIFFSPGVERSLGNFNFRGTDRLIVT</sequence>
<dbReference type="Gene3D" id="1.10.1170.10">
    <property type="entry name" value="Inhibitor Of Apoptosis Protein (2mihbC-IAP-1), Chain A"/>
    <property type="match status" value="1"/>
</dbReference>
<evidence type="ECO:0000256" key="2">
    <source>
        <dbReference type="ARBA" id="ARBA00022833"/>
    </source>
</evidence>
<dbReference type="OrthoDB" id="5855668at2759"/>
<dbReference type="PANTHER" id="PTHR46771">
    <property type="entry name" value="DETERIN"/>
    <property type="match status" value="1"/>
</dbReference>
<feature type="domain" description="PDZ" evidence="3">
    <location>
        <begin position="1"/>
        <end position="75"/>
    </location>
</feature>
<dbReference type="Gene3D" id="2.30.42.10">
    <property type="match status" value="2"/>
</dbReference>
<dbReference type="GeneID" id="17295543"/>
<protein>
    <recommendedName>
        <fullName evidence="3">PDZ domain-containing protein</fullName>
    </recommendedName>
</protein>
<evidence type="ECO:0000313" key="6">
    <source>
        <dbReference type="Proteomes" id="UP000011087"/>
    </source>
</evidence>
<dbReference type="InterPro" id="IPR051190">
    <property type="entry name" value="Baculoviral_IAP"/>
</dbReference>
<dbReference type="PaxDb" id="55529-EKX38787"/>
<organism evidence="4">
    <name type="scientific">Guillardia theta (strain CCMP2712)</name>
    <name type="common">Cryptophyte</name>
    <dbReference type="NCBI Taxonomy" id="905079"/>
    <lineage>
        <taxon>Eukaryota</taxon>
        <taxon>Cryptophyceae</taxon>
        <taxon>Pyrenomonadales</taxon>
        <taxon>Geminigeraceae</taxon>
        <taxon>Guillardia</taxon>
    </lineage>
</organism>
<dbReference type="GO" id="GO:0046872">
    <property type="term" value="F:metal ion binding"/>
    <property type="evidence" value="ECO:0007669"/>
    <property type="project" value="UniProtKB-KW"/>
</dbReference>
<keyword evidence="6" id="KW-1185">Reference proteome</keyword>
<name>L1IRU5_GUITC</name>
<proteinExistence type="predicted"/>
<dbReference type="EnsemblProtists" id="EKX38787">
    <property type="protein sequence ID" value="EKX38787"/>
    <property type="gene ID" value="GUITHDRAFT_154626"/>
</dbReference>
<dbReference type="Pfam" id="PF00653">
    <property type="entry name" value="BIR"/>
    <property type="match status" value="1"/>
</dbReference>
<dbReference type="HOGENOM" id="CLU_559549_0_0_1"/>
<dbReference type="SMART" id="SM00228">
    <property type="entry name" value="PDZ"/>
    <property type="match status" value="2"/>
</dbReference>
<evidence type="ECO:0000256" key="1">
    <source>
        <dbReference type="ARBA" id="ARBA00022723"/>
    </source>
</evidence>
<dbReference type="AlphaFoldDB" id="L1IRU5"/>
<dbReference type="InterPro" id="IPR001370">
    <property type="entry name" value="BIR_rpt"/>
</dbReference>
<keyword evidence="2" id="KW-0862">Zinc</keyword>
<dbReference type="PROSITE" id="PS50143">
    <property type="entry name" value="BIR_REPEAT_2"/>
    <property type="match status" value="1"/>
</dbReference>
<reference evidence="6" key="2">
    <citation type="submission" date="2012-11" db="EMBL/GenBank/DDBJ databases">
        <authorList>
            <person name="Kuo A."/>
            <person name="Curtis B.A."/>
            <person name="Tanifuji G."/>
            <person name="Burki F."/>
            <person name="Gruber A."/>
            <person name="Irimia M."/>
            <person name="Maruyama S."/>
            <person name="Arias M.C."/>
            <person name="Ball S.G."/>
            <person name="Gile G.H."/>
            <person name="Hirakawa Y."/>
            <person name="Hopkins J.F."/>
            <person name="Rensing S.A."/>
            <person name="Schmutz J."/>
            <person name="Symeonidi A."/>
            <person name="Elias M."/>
            <person name="Eveleigh R.J."/>
            <person name="Herman E.K."/>
            <person name="Klute M.J."/>
            <person name="Nakayama T."/>
            <person name="Obornik M."/>
            <person name="Reyes-Prieto A."/>
            <person name="Armbrust E.V."/>
            <person name="Aves S.J."/>
            <person name="Beiko R.G."/>
            <person name="Coutinho P."/>
            <person name="Dacks J.B."/>
            <person name="Durnford D.G."/>
            <person name="Fast N.M."/>
            <person name="Green B.R."/>
            <person name="Grisdale C."/>
            <person name="Hempe F."/>
            <person name="Henrissat B."/>
            <person name="Hoppner M.P."/>
            <person name="Ishida K.-I."/>
            <person name="Kim E."/>
            <person name="Koreny L."/>
            <person name="Kroth P.G."/>
            <person name="Liu Y."/>
            <person name="Malik S.-B."/>
            <person name="Maier U.G."/>
            <person name="McRose D."/>
            <person name="Mock T."/>
            <person name="Neilson J.A."/>
            <person name="Onodera N.T."/>
            <person name="Poole A.M."/>
            <person name="Pritham E.J."/>
            <person name="Richards T.A."/>
            <person name="Rocap G."/>
            <person name="Roy S.W."/>
            <person name="Sarai C."/>
            <person name="Schaack S."/>
            <person name="Shirato S."/>
            <person name="Slamovits C.H."/>
            <person name="Spencer D.F."/>
            <person name="Suzuki S."/>
            <person name="Worden A.Z."/>
            <person name="Zauner S."/>
            <person name="Barry K."/>
            <person name="Bell C."/>
            <person name="Bharti A.K."/>
            <person name="Crow J.A."/>
            <person name="Grimwood J."/>
            <person name="Kramer R."/>
            <person name="Lindquist E."/>
            <person name="Lucas S."/>
            <person name="Salamov A."/>
            <person name="McFadden G.I."/>
            <person name="Lane C.E."/>
            <person name="Keeling P.J."/>
            <person name="Gray M.W."/>
            <person name="Grigoriev I.V."/>
            <person name="Archibald J.M."/>
        </authorList>
    </citation>
    <scope>NUCLEOTIDE SEQUENCE</scope>
    <source>
        <strain evidence="6">CCMP2712</strain>
    </source>
</reference>
<dbReference type="CDD" id="cd00022">
    <property type="entry name" value="BIR"/>
    <property type="match status" value="1"/>
</dbReference>
<dbReference type="SMART" id="SM00238">
    <property type="entry name" value="BIR"/>
    <property type="match status" value="1"/>
</dbReference>
<dbReference type="PROSITE" id="PS50106">
    <property type="entry name" value="PDZ"/>
    <property type="match status" value="2"/>
</dbReference>
<dbReference type="SUPFAM" id="SSF50156">
    <property type="entry name" value="PDZ domain-like"/>
    <property type="match status" value="2"/>
</dbReference>
<dbReference type="Proteomes" id="UP000011087">
    <property type="component" value="Unassembled WGS sequence"/>
</dbReference>
<dbReference type="RefSeq" id="XP_005825767.1">
    <property type="nucleotide sequence ID" value="XM_005825710.1"/>
</dbReference>
<dbReference type="STRING" id="905079.L1IRU5"/>
<gene>
    <name evidence="4" type="ORF">GUITHDRAFT_154626</name>
</gene>
<dbReference type="PANTHER" id="PTHR46771:SF5">
    <property type="entry name" value="DETERIN"/>
    <property type="match status" value="1"/>
</dbReference>
<reference evidence="5" key="3">
    <citation type="submission" date="2016-03" db="UniProtKB">
        <authorList>
            <consortium name="EnsemblProtists"/>
        </authorList>
    </citation>
    <scope>IDENTIFICATION</scope>
</reference>
<evidence type="ECO:0000313" key="4">
    <source>
        <dbReference type="EMBL" id="EKX38787.1"/>
    </source>
</evidence>
<dbReference type="InterPro" id="IPR001478">
    <property type="entry name" value="PDZ"/>
</dbReference>
<accession>L1IRU5</accession>
<reference evidence="4 6" key="1">
    <citation type="journal article" date="2012" name="Nature">
        <title>Algal genomes reveal evolutionary mosaicism and the fate of nucleomorphs.</title>
        <authorList>
            <consortium name="DOE Joint Genome Institute"/>
            <person name="Curtis B.A."/>
            <person name="Tanifuji G."/>
            <person name="Burki F."/>
            <person name="Gruber A."/>
            <person name="Irimia M."/>
            <person name="Maruyama S."/>
            <person name="Arias M.C."/>
            <person name="Ball S.G."/>
            <person name="Gile G.H."/>
            <person name="Hirakawa Y."/>
            <person name="Hopkins J.F."/>
            <person name="Kuo A."/>
            <person name="Rensing S.A."/>
            <person name="Schmutz J."/>
            <person name="Symeonidi A."/>
            <person name="Elias M."/>
            <person name="Eveleigh R.J."/>
            <person name="Herman E.K."/>
            <person name="Klute M.J."/>
            <person name="Nakayama T."/>
            <person name="Obornik M."/>
            <person name="Reyes-Prieto A."/>
            <person name="Armbrust E.V."/>
            <person name="Aves S.J."/>
            <person name="Beiko R.G."/>
            <person name="Coutinho P."/>
            <person name="Dacks J.B."/>
            <person name="Durnford D.G."/>
            <person name="Fast N.M."/>
            <person name="Green B.R."/>
            <person name="Grisdale C.J."/>
            <person name="Hempel F."/>
            <person name="Henrissat B."/>
            <person name="Hoppner M.P."/>
            <person name="Ishida K."/>
            <person name="Kim E."/>
            <person name="Koreny L."/>
            <person name="Kroth P.G."/>
            <person name="Liu Y."/>
            <person name="Malik S.B."/>
            <person name="Maier U.G."/>
            <person name="McRose D."/>
            <person name="Mock T."/>
            <person name="Neilson J.A."/>
            <person name="Onodera N.T."/>
            <person name="Poole A.M."/>
            <person name="Pritham E.J."/>
            <person name="Richards T.A."/>
            <person name="Rocap G."/>
            <person name="Roy S.W."/>
            <person name="Sarai C."/>
            <person name="Schaack S."/>
            <person name="Shirato S."/>
            <person name="Slamovits C.H."/>
            <person name="Spencer D.F."/>
            <person name="Suzuki S."/>
            <person name="Worden A.Z."/>
            <person name="Zauner S."/>
            <person name="Barry K."/>
            <person name="Bell C."/>
            <person name="Bharti A.K."/>
            <person name="Crow J.A."/>
            <person name="Grimwood J."/>
            <person name="Kramer R."/>
            <person name="Lindquist E."/>
            <person name="Lucas S."/>
            <person name="Salamov A."/>
            <person name="McFadden G.I."/>
            <person name="Lane C.E."/>
            <person name="Keeling P.J."/>
            <person name="Gray M.W."/>
            <person name="Grigoriev I.V."/>
            <person name="Archibald J.M."/>
        </authorList>
    </citation>
    <scope>NUCLEOTIDE SEQUENCE</scope>
    <source>
        <strain evidence="4 6">CCMP2712</strain>
    </source>
</reference>
<dbReference type="EMBL" id="JH993045">
    <property type="protein sequence ID" value="EKX38787.1"/>
    <property type="molecule type" value="Genomic_DNA"/>
</dbReference>
<dbReference type="InterPro" id="IPR036034">
    <property type="entry name" value="PDZ_sf"/>
</dbReference>
<evidence type="ECO:0000313" key="5">
    <source>
        <dbReference type="EnsemblProtists" id="EKX38787"/>
    </source>
</evidence>
<dbReference type="KEGG" id="gtt:GUITHDRAFT_154626"/>
<dbReference type="Pfam" id="PF00595">
    <property type="entry name" value="PDZ"/>
    <property type="match status" value="2"/>
</dbReference>
<dbReference type="SUPFAM" id="SSF57924">
    <property type="entry name" value="Inhibitor of apoptosis (IAP) repeat"/>
    <property type="match status" value="1"/>
</dbReference>
<feature type="domain" description="PDZ" evidence="3">
    <location>
        <begin position="113"/>
        <end position="168"/>
    </location>
</feature>
<keyword evidence="1" id="KW-0479">Metal-binding</keyword>
<evidence type="ECO:0000259" key="3">
    <source>
        <dbReference type="PROSITE" id="PS50106"/>
    </source>
</evidence>